<evidence type="ECO:0000259" key="1">
    <source>
        <dbReference type="PROSITE" id="PS50987"/>
    </source>
</evidence>
<dbReference type="Gene3D" id="1.10.10.10">
    <property type="entry name" value="Winged helix-like DNA-binding domain superfamily/Winged helix DNA-binding domain"/>
    <property type="match status" value="1"/>
</dbReference>
<dbReference type="EMBL" id="BAAANN010000016">
    <property type="protein sequence ID" value="GAA1966065.1"/>
    <property type="molecule type" value="Genomic_DNA"/>
</dbReference>
<dbReference type="InterPro" id="IPR036390">
    <property type="entry name" value="WH_DNA-bd_sf"/>
</dbReference>
<evidence type="ECO:0000313" key="3">
    <source>
        <dbReference type="Proteomes" id="UP001501116"/>
    </source>
</evidence>
<gene>
    <name evidence="2" type="ORF">GCM10009754_43060</name>
</gene>
<evidence type="ECO:0000313" key="2">
    <source>
        <dbReference type="EMBL" id="GAA1966065.1"/>
    </source>
</evidence>
<dbReference type="Pfam" id="PF12840">
    <property type="entry name" value="HTH_20"/>
    <property type="match status" value="1"/>
</dbReference>
<dbReference type="InterPro" id="IPR011991">
    <property type="entry name" value="ArsR-like_HTH"/>
</dbReference>
<dbReference type="SMART" id="SM00418">
    <property type="entry name" value="HTH_ARSR"/>
    <property type="match status" value="1"/>
</dbReference>
<dbReference type="PRINTS" id="PR00778">
    <property type="entry name" value="HTHARSR"/>
</dbReference>
<sequence length="119" mass="13501">MPTTQQDQLSATFAALADPTRRAILARLATGEATVNEIAEPFEVSLQAVSKHLKVLERAGLISRGRSAQWRPCRLTAEPLEDVSDWVSRYRAFWDSGFDRLDRRLREIQKGQNGEHDDH</sequence>
<feature type="domain" description="HTH arsR-type" evidence="1">
    <location>
        <begin position="1"/>
        <end position="95"/>
    </location>
</feature>
<dbReference type="InterPro" id="IPR036388">
    <property type="entry name" value="WH-like_DNA-bd_sf"/>
</dbReference>
<organism evidence="2 3">
    <name type="scientific">Amycolatopsis minnesotensis</name>
    <dbReference type="NCBI Taxonomy" id="337894"/>
    <lineage>
        <taxon>Bacteria</taxon>
        <taxon>Bacillati</taxon>
        <taxon>Actinomycetota</taxon>
        <taxon>Actinomycetes</taxon>
        <taxon>Pseudonocardiales</taxon>
        <taxon>Pseudonocardiaceae</taxon>
        <taxon>Amycolatopsis</taxon>
    </lineage>
</organism>
<protein>
    <submittedName>
        <fullName evidence="2">Metalloregulator ArsR/SmtB family transcription factor</fullName>
    </submittedName>
</protein>
<dbReference type="Proteomes" id="UP001501116">
    <property type="component" value="Unassembled WGS sequence"/>
</dbReference>
<accession>A0ABN2RA81</accession>
<dbReference type="PANTHER" id="PTHR38600:SF2">
    <property type="entry name" value="SLL0088 PROTEIN"/>
    <property type="match status" value="1"/>
</dbReference>
<dbReference type="SUPFAM" id="SSF46785">
    <property type="entry name" value="Winged helix' DNA-binding domain"/>
    <property type="match status" value="1"/>
</dbReference>
<dbReference type="NCBIfam" id="NF033788">
    <property type="entry name" value="HTH_metalloreg"/>
    <property type="match status" value="1"/>
</dbReference>
<dbReference type="InterPro" id="IPR001845">
    <property type="entry name" value="HTH_ArsR_DNA-bd_dom"/>
</dbReference>
<reference evidence="2 3" key="1">
    <citation type="journal article" date="2019" name="Int. J. Syst. Evol. Microbiol.">
        <title>The Global Catalogue of Microorganisms (GCM) 10K type strain sequencing project: providing services to taxonomists for standard genome sequencing and annotation.</title>
        <authorList>
            <consortium name="The Broad Institute Genomics Platform"/>
            <consortium name="The Broad Institute Genome Sequencing Center for Infectious Disease"/>
            <person name="Wu L."/>
            <person name="Ma J."/>
        </authorList>
    </citation>
    <scope>NUCLEOTIDE SEQUENCE [LARGE SCALE GENOMIC DNA]</scope>
    <source>
        <strain evidence="2 3">JCM 14545</strain>
    </source>
</reference>
<dbReference type="PROSITE" id="PS50987">
    <property type="entry name" value="HTH_ARSR_2"/>
    <property type="match status" value="1"/>
</dbReference>
<dbReference type="CDD" id="cd00090">
    <property type="entry name" value="HTH_ARSR"/>
    <property type="match status" value="1"/>
</dbReference>
<dbReference type="PANTHER" id="PTHR38600">
    <property type="entry name" value="TRANSCRIPTIONAL REGULATORY PROTEIN"/>
    <property type="match status" value="1"/>
</dbReference>
<dbReference type="RefSeq" id="WP_344421463.1">
    <property type="nucleotide sequence ID" value="NZ_BAAANN010000016.1"/>
</dbReference>
<name>A0ABN2RA81_9PSEU</name>
<proteinExistence type="predicted"/>
<keyword evidence="3" id="KW-1185">Reference proteome</keyword>
<comment type="caution">
    <text evidence="2">The sequence shown here is derived from an EMBL/GenBank/DDBJ whole genome shotgun (WGS) entry which is preliminary data.</text>
</comment>